<organism evidence="2 3">
    <name type="scientific">Colletotrichum salicis</name>
    <dbReference type="NCBI Taxonomy" id="1209931"/>
    <lineage>
        <taxon>Eukaryota</taxon>
        <taxon>Fungi</taxon>
        <taxon>Dikarya</taxon>
        <taxon>Ascomycota</taxon>
        <taxon>Pezizomycotina</taxon>
        <taxon>Sordariomycetes</taxon>
        <taxon>Hypocreomycetidae</taxon>
        <taxon>Glomerellales</taxon>
        <taxon>Glomerellaceae</taxon>
        <taxon>Colletotrichum</taxon>
        <taxon>Colletotrichum acutatum species complex</taxon>
    </lineage>
</organism>
<evidence type="ECO:0000256" key="1">
    <source>
        <dbReference type="SAM" id="MobiDB-lite"/>
    </source>
</evidence>
<comment type="caution">
    <text evidence="2">The sequence shown here is derived from an EMBL/GenBank/DDBJ whole genome shotgun (WGS) entry which is preliminary data.</text>
</comment>
<feature type="compositionally biased region" description="Basic and acidic residues" evidence="1">
    <location>
        <begin position="293"/>
        <end position="315"/>
    </location>
</feature>
<keyword evidence="3" id="KW-1185">Reference proteome</keyword>
<protein>
    <submittedName>
        <fullName evidence="2">Uncharacterized protein</fullName>
    </submittedName>
</protein>
<feature type="region of interest" description="Disordered" evidence="1">
    <location>
        <begin position="120"/>
        <end position="147"/>
    </location>
</feature>
<feature type="region of interest" description="Disordered" evidence="1">
    <location>
        <begin position="249"/>
        <end position="373"/>
    </location>
</feature>
<evidence type="ECO:0000313" key="3">
    <source>
        <dbReference type="Proteomes" id="UP000070121"/>
    </source>
</evidence>
<dbReference type="EMBL" id="JFFI01001946">
    <property type="protein sequence ID" value="KXH48600.1"/>
    <property type="molecule type" value="Genomic_DNA"/>
</dbReference>
<feature type="compositionally biased region" description="Basic and acidic residues" evidence="1">
    <location>
        <begin position="639"/>
        <end position="659"/>
    </location>
</feature>
<feature type="compositionally biased region" description="Basic and acidic residues" evidence="1">
    <location>
        <begin position="252"/>
        <end position="286"/>
    </location>
</feature>
<evidence type="ECO:0000313" key="2">
    <source>
        <dbReference type="EMBL" id="KXH48600.1"/>
    </source>
</evidence>
<sequence length="836" mass="94919">MRPFPGIRRVPQISHRKYGSNPPTKAWLELLSGASIRETESKAAKRNRLMLRKKTNANAPKRKAEERQAQFTRRIQEVIGHDDIAKDVRIDKENKKVRTSAGDLPISPVMDPVWMDVRTRYRTPKPRPKSTHRPPPSSSSGRAPKKHKYVIKMGWDKKKQDNTKYIIVNKKPNGGRFRVKVQQNPYVHALASPIRFCPVTGASLPKYFLQNFKVVTNPDTKGHWFMPGDIEVSWTHKQAMEDVCGELDDVEDGSREHGEEKPKELDGVEDELKKAFREVGEAKKSDDAEDTFEERFEKTAGPTKPEEEVAEPKEQSEEEPQNLSITEENFEKHSEKAIGSEKHDTKEKSRSTAISKRRPSRTEPLEDHLARQKETDQLLIESPSAYVVLRKPIIDSMAGKRGKTPFGDGWRTLLGRNQKVMNSDIPKRLVWREDMGDFVLDNLRKNIMKNIAYSVEMDNQKRSYIEPLERWEDVHESEKRGCLLWYDKAKVPTEESRWDEGMKEGQIKPFATYDIPDAKYEKSLPIYDIGRLMGPQYLAKLMKMPLFRKKSLFVVKKKPSTPLQLYLWKLQAYMAEYPSAEKVAEQSAEKRRLDRKRREEERQEELVQEQFRLEEEARQGYMQAKAERARIIQERIEQEMRGDDEPKDKAPEAEVEREAGFATSSTAKPLGSAAAMSRDAFATQFISTARVSAPNAWGSAVIKPIGTPRIDRKAQVPKRPTMKARAEFTPKRSAKAPAAPMTAADFTAQLMATPPVGSGSDSWDSSAVNPIAPVNAINKTDLVSPPSTKAECEATLERASTTAETTSNADAKGTAEPKAGATEPKVKPLKPVKPRW</sequence>
<name>A0A135TK73_9PEZI</name>
<dbReference type="OrthoDB" id="3363286at2759"/>
<feature type="compositionally biased region" description="Polar residues" evidence="1">
    <location>
        <begin position="798"/>
        <end position="809"/>
    </location>
</feature>
<feature type="compositionally biased region" description="Basic and acidic residues" evidence="1">
    <location>
        <begin position="329"/>
        <end position="350"/>
    </location>
</feature>
<dbReference type="Proteomes" id="UP000070121">
    <property type="component" value="Unassembled WGS sequence"/>
</dbReference>
<feature type="region of interest" description="Disordered" evidence="1">
    <location>
        <begin position="713"/>
        <end position="741"/>
    </location>
</feature>
<dbReference type="STRING" id="1209931.A0A135TK73"/>
<feature type="compositionally biased region" description="Basic and acidic residues" evidence="1">
    <location>
        <begin position="360"/>
        <end position="373"/>
    </location>
</feature>
<feature type="region of interest" description="Disordered" evidence="1">
    <location>
        <begin position="584"/>
        <end position="605"/>
    </location>
</feature>
<proteinExistence type="predicted"/>
<feature type="compositionally biased region" description="Basic residues" evidence="1">
    <location>
        <begin position="120"/>
        <end position="132"/>
    </location>
</feature>
<gene>
    <name evidence="2" type="ORF">CSAL01_08839</name>
</gene>
<feature type="region of interest" description="Disordered" evidence="1">
    <location>
        <begin position="779"/>
        <end position="836"/>
    </location>
</feature>
<feature type="region of interest" description="Disordered" evidence="1">
    <location>
        <begin position="1"/>
        <end position="22"/>
    </location>
</feature>
<accession>A0A135TK73</accession>
<feature type="region of interest" description="Disordered" evidence="1">
    <location>
        <begin position="639"/>
        <end position="666"/>
    </location>
</feature>
<reference evidence="2 3" key="1">
    <citation type="submission" date="2014-02" db="EMBL/GenBank/DDBJ databases">
        <title>The genome sequence of Colletotrichum salicis CBS 607.94.</title>
        <authorList>
            <person name="Baroncelli R."/>
            <person name="Thon M.R."/>
        </authorList>
    </citation>
    <scope>NUCLEOTIDE SEQUENCE [LARGE SCALE GENOMIC DNA]</scope>
    <source>
        <strain evidence="2 3">CBS 607.94</strain>
    </source>
</reference>
<dbReference type="AlphaFoldDB" id="A0A135TK73"/>
<feature type="compositionally biased region" description="Basic residues" evidence="1">
    <location>
        <begin position="827"/>
        <end position="836"/>
    </location>
</feature>